<dbReference type="InterPro" id="IPR028098">
    <property type="entry name" value="Glyco_trans_4-like_N"/>
</dbReference>
<evidence type="ECO:0000313" key="4">
    <source>
        <dbReference type="Proteomes" id="UP000593594"/>
    </source>
</evidence>
<name>A0A7S8HE85_9HYPH</name>
<reference evidence="3 4" key="1">
    <citation type="submission" date="2020-06" db="EMBL/GenBank/DDBJ databases">
        <title>Genome sequence of 2 isolates from Red Sea Mangroves.</title>
        <authorList>
            <person name="Sefrji F."/>
            <person name="Michoud G."/>
            <person name="Merlino G."/>
            <person name="Daffonchio D."/>
        </authorList>
    </citation>
    <scope>NUCLEOTIDE SEQUENCE [LARGE SCALE GENOMIC DNA]</scope>
    <source>
        <strain evidence="3 4">R1DC25</strain>
    </source>
</reference>
<dbReference type="PANTHER" id="PTHR45871">
    <property type="entry name" value="N-ACETYLGLUCOSAMINYL-PHOSPHATIDYLINOSITOL BIOSYNTHETIC PROTEIN"/>
    <property type="match status" value="1"/>
</dbReference>
<dbReference type="CDD" id="cd03801">
    <property type="entry name" value="GT4_PimA-like"/>
    <property type="match status" value="1"/>
</dbReference>
<dbReference type="Pfam" id="PF00534">
    <property type="entry name" value="Glycos_transf_1"/>
    <property type="match status" value="1"/>
</dbReference>
<dbReference type="Pfam" id="PF13439">
    <property type="entry name" value="Glyco_transf_4"/>
    <property type="match status" value="1"/>
</dbReference>
<gene>
    <name evidence="3" type="ORF">HW532_21105</name>
</gene>
<evidence type="ECO:0000313" key="3">
    <source>
        <dbReference type="EMBL" id="QPC45450.1"/>
    </source>
</evidence>
<dbReference type="InterPro" id="IPR001296">
    <property type="entry name" value="Glyco_trans_1"/>
</dbReference>
<dbReference type="Proteomes" id="UP000593594">
    <property type="component" value="Chromosome"/>
</dbReference>
<protein>
    <submittedName>
        <fullName evidence="3">Glycosyltransferase family 4 protein</fullName>
    </submittedName>
</protein>
<dbReference type="GO" id="GO:0016757">
    <property type="term" value="F:glycosyltransferase activity"/>
    <property type="evidence" value="ECO:0007669"/>
    <property type="project" value="UniProtKB-ARBA"/>
</dbReference>
<evidence type="ECO:0000259" key="2">
    <source>
        <dbReference type="Pfam" id="PF13439"/>
    </source>
</evidence>
<dbReference type="SUPFAM" id="SSF53756">
    <property type="entry name" value="UDP-Glycosyltransferase/glycogen phosphorylase"/>
    <property type="match status" value="1"/>
</dbReference>
<sequence>MRAVHILRAPVGGLFRHVCDLARAQAERGIEVGIICAPPGDNAASAETLETIEHVCALGVYRIPMGRLPGPSDIRSAMAIRERCARLGATILHGHGAKGGAYARLVARGIGAKAVYTPHGGSLHYGRNSPVGLIFLTLERLLLKRTDRLIFVCAFERDAFIAKVGRPPVPASIVHNGIGPADLEPVRPAGEAADIVFVGELRMLKGVDVLLRALAGLKRETGATATIVGAGPDEARFRELAHTLKLHERVRFAGALPAREAFGLGRLLVVPSRAESFPYIVLEAAGAGVPLIASRVGGIPEILTGEFSALMVPPDNAAALSDAIDATLSDPDGGRQIADRLAERVADRFSIQRMADDILAVYRGLVAPEQATKTAMLADVKPLK</sequence>
<dbReference type="Gene3D" id="3.40.50.2000">
    <property type="entry name" value="Glycogen Phosphorylase B"/>
    <property type="match status" value="2"/>
</dbReference>
<dbReference type="KEGG" id="kmn:HW532_21105"/>
<dbReference type="AlphaFoldDB" id="A0A7S8HE85"/>
<organism evidence="3 4">
    <name type="scientific">Kaustia mangrovi</name>
    <dbReference type="NCBI Taxonomy" id="2593653"/>
    <lineage>
        <taxon>Bacteria</taxon>
        <taxon>Pseudomonadati</taxon>
        <taxon>Pseudomonadota</taxon>
        <taxon>Alphaproteobacteria</taxon>
        <taxon>Hyphomicrobiales</taxon>
        <taxon>Parvibaculaceae</taxon>
        <taxon>Kaustia</taxon>
    </lineage>
</organism>
<keyword evidence="4" id="KW-1185">Reference proteome</keyword>
<feature type="domain" description="Glycosyl transferase family 1" evidence="1">
    <location>
        <begin position="190"/>
        <end position="333"/>
    </location>
</feature>
<feature type="domain" description="Glycosyltransferase subfamily 4-like N-terminal" evidence="2">
    <location>
        <begin position="11"/>
        <end position="178"/>
    </location>
</feature>
<proteinExistence type="predicted"/>
<evidence type="ECO:0000259" key="1">
    <source>
        <dbReference type="Pfam" id="PF00534"/>
    </source>
</evidence>
<keyword evidence="3" id="KW-0808">Transferase</keyword>
<dbReference type="EMBL" id="CP058214">
    <property type="protein sequence ID" value="QPC45450.1"/>
    <property type="molecule type" value="Genomic_DNA"/>
</dbReference>
<dbReference type="PANTHER" id="PTHR45871:SF1">
    <property type="entry name" value="PHOSPHATIDYLINOSITOL N-ACETYLGLUCOSAMINYLTRANSFERASE SUBUNIT A"/>
    <property type="match status" value="1"/>
</dbReference>
<accession>A0A7S8HE85</accession>